<feature type="transmembrane region" description="Helical" evidence="1">
    <location>
        <begin position="12"/>
        <end position="32"/>
    </location>
</feature>
<reference evidence="2 3" key="1">
    <citation type="journal article" date="2016" name="Nat. Commun.">
        <title>Ectomycorrhizal ecology is imprinted in the genome of the dominant symbiotic fungus Cenococcum geophilum.</title>
        <authorList>
            <consortium name="DOE Joint Genome Institute"/>
            <person name="Peter M."/>
            <person name="Kohler A."/>
            <person name="Ohm R.A."/>
            <person name="Kuo A."/>
            <person name="Krutzmann J."/>
            <person name="Morin E."/>
            <person name="Arend M."/>
            <person name="Barry K.W."/>
            <person name="Binder M."/>
            <person name="Choi C."/>
            <person name="Clum A."/>
            <person name="Copeland A."/>
            <person name="Grisel N."/>
            <person name="Haridas S."/>
            <person name="Kipfer T."/>
            <person name="LaButti K."/>
            <person name="Lindquist E."/>
            <person name="Lipzen A."/>
            <person name="Maire R."/>
            <person name="Meier B."/>
            <person name="Mihaltcheva S."/>
            <person name="Molinier V."/>
            <person name="Murat C."/>
            <person name="Poggeler S."/>
            <person name="Quandt C.A."/>
            <person name="Sperisen C."/>
            <person name="Tritt A."/>
            <person name="Tisserant E."/>
            <person name="Crous P.W."/>
            <person name="Henrissat B."/>
            <person name="Nehls U."/>
            <person name="Egli S."/>
            <person name="Spatafora J.W."/>
            <person name="Grigoriev I.V."/>
            <person name="Martin F.M."/>
        </authorList>
    </citation>
    <scope>NUCLEOTIDE SEQUENCE [LARGE SCALE GENOMIC DNA]</scope>
    <source>
        <strain evidence="2 3">CBS 459.81</strain>
    </source>
</reference>
<sequence length="56" mass="5875">MPKEILIAYGKAALVLLLLGGVEVVLISHYLVLKSGIGVLASDGETMRYVTTGFPG</sequence>
<keyword evidence="3" id="KW-1185">Reference proteome</keyword>
<keyword evidence="1" id="KW-1133">Transmembrane helix</keyword>
<proteinExistence type="predicted"/>
<organism evidence="2 3">
    <name type="scientific">Lepidopterella palustris CBS 459.81</name>
    <dbReference type="NCBI Taxonomy" id="1314670"/>
    <lineage>
        <taxon>Eukaryota</taxon>
        <taxon>Fungi</taxon>
        <taxon>Dikarya</taxon>
        <taxon>Ascomycota</taxon>
        <taxon>Pezizomycotina</taxon>
        <taxon>Dothideomycetes</taxon>
        <taxon>Pleosporomycetidae</taxon>
        <taxon>Mytilinidiales</taxon>
        <taxon>Argynnaceae</taxon>
        <taxon>Lepidopterella</taxon>
    </lineage>
</organism>
<dbReference type="Proteomes" id="UP000250266">
    <property type="component" value="Unassembled WGS sequence"/>
</dbReference>
<gene>
    <name evidence="2" type="ORF">K432DRAFT_382162</name>
</gene>
<dbReference type="EMBL" id="KV744957">
    <property type="protein sequence ID" value="OCK80488.1"/>
    <property type="molecule type" value="Genomic_DNA"/>
</dbReference>
<name>A0A8E2EBE5_9PEZI</name>
<evidence type="ECO:0000256" key="1">
    <source>
        <dbReference type="SAM" id="Phobius"/>
    </source>
</evidence>
<keyword evidence="1" id="KW-0812">Transmembrane</keyword>
<accession>A0A8E2EBE5</accession>
<protein>
    <submittedName>
        <fullName evidence="2">Uncharacterized protein</fullName>
    </submittedName>
</protein>
<dbReference type="AlphaFoldDB" id="A0A8E2EBE5"/>
<keyword evidence="1" id="KW-0472">Membrane</keyword>
<evidence type="ECO:0000313" key="3">
    <source>
        <dbReference type="Proteomes" id="UP000250266"/>
    </source>
</evidence>
<evidence type="ECO:0000313" key="2">
    <source>
        <dbReference type="EMBL" id="OCK80488.1"/>
    </source>
</evidence>